<dbReference type="PROSITE" id="PS51819">
    <property type="entry name" value="VOC"/>
    <property type="match status" value="1"/>
</dbReference>
<dbReference type="InterPro" id="IPR029068">
    <property type="entry name" value="Glyas_Bleomycin-R_OHBP_Dase"/>
</dbReference>
<dbReference type="Pfam" id="PF00903">
    <property type="entry name" value="Glyoxalase"/>
    <property type="match status" value="1"/>
</dbReference>
<dbReference type="Proteomes" id="UP000626026">
    <property type="component" value="Unassembled WGS sequence"/>
</dbReference>
<keyword evidence="3" id="KW-1185">Reference proteome</keyword>
<dbReference type="InterPro" id="IPR026275">
    <property type="entry name" value="Glyoxalase/dOase/EhpR"/>
</dbReference>
<evidence type="ECO:0000313" key="3">
    <source>
        <dbReference type="Proteomes" id="UP000626026"/>
    </source>
</evidence>
<evidence type="ECO:0000259" key="1">
    <source>
        <dbReference type="PROSITE" id="PS51819"/>
    </source>
</evidence>
<evidence type="ECO:0000313" key="2">
    <source>
        <dbReference type="EMBL" id="MBC9208829.1"/>
    </source>
</evidence>
<gene>
    <name evidence="2" type="ORF">IBL26_18410</name>
</gene>
<protein>
    <submittedName>
        <fullName evidence="2">VOC family protein</fullName>
    </submittedName>
</protein>
<organism evidence="2 3">
    <name type="scientific">Teichococcus aerophilus</name>
    <dbReference type="NCBI Taxonomy" id="1224513"/>
    <lineage>
        <taxon>Bacteria</taxon>
        <taxon>Pseudomonadati</taxon>
        <taxon>Pseudomonadota</taxon>
        <taxon>Alphaproteobacteria</taxon>
        <taxon>Acetobacterales</taxon>
        <taxon>Roseomonadaceae</taxon>
        <taxon>Roseomonas</taxon>
    </lineage>
</organism>
<name>A0ABR7RQG6_9PROT</name>
<dbReference type="SUPFAM" id="SSF54593">
    <property type="entry name" value="Glyoxalase/Bleomycin resistance protein/Dihydroxybiphenyl dioxygenase"/>
    <property type="match status" value="1"/>
</dbReference>
<accession>A0ABR7RQG6</accession>
<dbReference type="RefSeq" id="WP_187785975.1">
    <property type="nucleotide sequence ID" value="NZ_JACTVA010000039.1"/>
</dbReference>
<comment type="caution">
    <text evidence="2">The sequence shown here is derived from an EMBL/GenBank/DDBJ whole genome shotgun (WGS) entry which is preliminary data.</text>
</comment>
<dbReference type="Gene3D" id="3.30.720.120">
    <property type="match status" value="1"/>
</dbReference>
<dbReference type="EMBL" id="JACTVA010000039">
    <property type="protein sequence ID" value="MBC9208829.1"/>
    <property type="molecule type" value="Genomic_DNA"/>
</dbReference>
<reference evidence="2 3" key="1">
    <citation type="journal article" date="2013" name="Int. J. Syst. Evol. Microbiol.">
        <title>Roseomonas aerophila sp. nov., isolated from air.</title>
        <authorList>
            <person name="Kim S.J."/>
            <person name="Weon H.Y."/>
            <person name="Ahn J.H."/>
            <person name="Hong S.B."/>
            <person name="Seok S.J."/>
            <person name="Whang K.S."/>
            <person name="Kwon S.W."/>
        </authorList>
    </citation>
    <scope>NUCLEOTIDE SEQUENCE [LARGE SCALE GENOMIC DNA]</scope>
    <source>
        <strain evidence="2 3">NBRC 108923</strain>
    </source>
</reference>
<dbReference type="InterPro" id="IPR004360">
    <property type="entry name" value="Glyas_Fos-R_dOase_dom"/>
</dbReference>
<proteinExistence type="predicted"/>
<dbReference type="Gene3D" id="3.30.720.110">
    <property type="match status" value="1"/>
</dbReference>
<sequence length="120" mass="13170">MTQPTLFILYVDQPLASAAFYATLLGCEPVEAQETFAMFRLDSGVSLGLWSRHTVVPAPGAAAGGGELAFHVEDVDAVYRDWVARGLPILQQPAEMDFGRTFTAQDPDGHRLRVYRMARA</sequence>
<dbReference type="InterPro" id="IPR037523">
    <property type="entry name" value="VOC_core"/>
</dbReference>
<dbReference type="PIRSF" id="PIRSF039020">
    <property type="entry name" value="EhpR"/>
    <property type="match status" value="1"/>
</dbReference>
<feature type="domain" description="VOC" evidence="1">
    <location>
        <begin position="3"/>
        <end position="117"/>
    </location>
</feature>